<gene>
    <name evidence="2" type="ORF">METZ01_LOCUS7441</name>
</gene>
<accession>A0A381NJA1</accession>
<evidence type="ECO:0000256" key="1">
    <source>
        <dbReference type="SAM" id="MobiDB-lite"/>
    </source>
</evidence>
<name>A0A381NJA1_9ZZZZ</name>
<reference evidence="2" key="1">
    <citation type="submission" date="2018-05" db="EMBL/GenBank/DDBJ databases">
        <authorList>
            <person name="Lanie J.A."/>
            <person name="Ng W.-L."/>
            <person name="Kazmierczak K.M."/>
            <person name="Andrzejewski T.M."/>
            <person name="Davidsen T.M."/>
            <person name="Wayne K.J."/>
            <person name="Tettelin H."/>
            <person name="Glass J.I."/>
            <person name="Rusch D."/>
            <person name="Podicherti R."/>
            <person name="Tsui H.-C.T."/>
            <person name="Winkler M.E."/>
        </authorList>
    </citation>
    <scope>NUCLEOTIDE SEQUENCE</scope>
</reference>
<dbReference type="AlphaFoldDB" id="A0A381NJA1"/>
<organism evidence="2">
    <name type="scientific">marine metagenome</name>
    <dbReference type="NCBI Taxonomy" id="408172"/>
    <lineage>
        <taxon>unclassified sequences</taxon>
        <taxon>metagenomes</taxon>
        <taxon>ecological metagenomes</taxon>
    </lineage>
</organism>
<dbReference type="EMBL" id="UINC01000397">
    <property type="protein sequence ID" value="SUZ54587.1"/>
    <property type="molecule type" value="Genomic_DNA"/>
</dbReference>
<feature type="region of interest" description="Disordered" evidence="1">
    <location>
        <begin position="21"/>
        <end position="44"/>
    </location>
</feature>
<evidence type="ECO:0000313" key="2">
    <source>
        <dbReference type="EMBL" id="SUZ54587.1"/>
    </source>
</evidence>
<evidence type="ECO:0008006" key="3">
    <source>
        <dbReference type="Google" id="ProtNLM"/>
    </source>
</evidence>
<protein>
    <recommendedName>
        <fullName evidence="3">DUF1579 domain-containing protein</fullName>
    </recommendedName>
</protein>
<proteinExistence type="predicted"/>
<sequence length="207" mass="23344">MVKATFITFVSVVLFSTSVPAQPVTQQPERPRGQIPDFGRQTEKADEVPTFDYNQYFPGTWQFEWRVPESPLGPGGTLRGTETFTVQDGNFSTSHTEAEGPTGPFTIESVIAYQAKQRTFARWDQDSRGFQLFHAGPIGGDLGGFYTIHYETGPLTHAGQRVRLRYRTRLVSPVNYKIETRISIDDGPFLNFGNAWFQKEIPVTTSR</sequence>